<name>A0ABT0D9T2_9HYPH</name>
<protein>
    <recommendedName>
        <fullName evidence="3">DUF4864 domain-containing protein</fullName>
    </recommendedName>
</protein>
<dbReference type="EMBL" id="JALKCH010000004">
    <property type="protein sequence ID" value="MCK0196703.1"/>
    <property type="molecule type" value="Genomic_DNA"/>
</dbReference>
<evidence type="ECO:0008006" key="3">
    <source>
        <dbReference type="Google" id="ProtNLM"/>
    </source>
</evidence>
<evidence type="ECO:0000313" key="1">
    <source>
        <dbReference type="EMBL" id="MCK0196703.1"/>
    </source>
</evidence>
<organism evidence="1 2">
    <name type="scientific">Ancylobacter crimeensis</name>
    <dbReference type="NCBI Taxonomy" id="2579147"/>
    <lineage>
        <taxon>Bacteria</taxon>
        <taxon>Pseudomonadati</taxon>
        <taxon>Pseudomonadota</taxon>
        <taxon>Alphaproteobacteria</taxon>
        <taxon>Hyphomicrobiales</taxon>
        <taxon>Xanthobacteraceae</taxon>
        <taxon>Ancylobacter</taxon>
    </lineage>
</organism>
<gene>
    <name evidence="1" type="ORF">MWN34_07215</name>
</gene>
<reference evidence="1 2" key="1">
    <citation type="submission" date="2022-04" db="EMBL/GenBank/DDBJ databases">
        <authorList>
            <person name="Grouzdev D.S."/>
            <person name="Pantiukh K.S."/>
            <person name="Krutkina M.S."/>
        </authorList>
    </citation>
    <scope>NUCLEOTIDE SEQUENCE [LARGE SCALE GENOMIC DNA]</scope>
    <source>
        <strain evidence="1 2">6x-1</strain>
    </source>
</reference>
<sequence length="175" mass="19509">MRVERVVSEKSAGRRGRSRIERRGRLRAVVARGLAATLLAGGLAGNAHATGFLEKNIWLPRDSWSGQIPACDTPAALGTIQSRFAETESRFWGSSIRLDGFDRIRELAFRPWGPENQPRRYCEARVFVSDGKVSTVYYSLIEDGGWQALTWGVDWCVMGYDRGLGHPPDCRTALP</sequence>
<keyword evidence="2" id="KW-1185">Reference proteome</keyword>
<dbReference type="Proteomes" id="UP001203284">
    <property type="component" value="Unassembled WGS sequence"/>
</dbReference>
<proteinExistence type="predicted"/>
<dbReference type="RefSeq" id="WP_247028048.1">
    <property type="nucleotide sequence ID" value="NZ_JALKCH010000004.1"/>
</dbReference>
<accession>A0ABT0D9T2</accession>
<comment type="caution">
    <text evidence="1">The sequence shown here is derived from an EMBL/GenBank/DDBJ whole genome shotgun (WGS) entry which is preliminary data.</text>
</comment>
<evidence type="ECO:0000313" key="2">
    <source>
        <dbReference type="Proteomes" id="UP001203284"/>
    </source>
</evidence>